<reference evidence="2 3" key="1">
    <citation type="submission" date="2016-10" db="EMBL/GenBank/DDBJ databases">
        <authorList>
            <person name="de Groot N.N."/>
        </authorList>
    </citation>
    <scope>NUCLEOTIDE SEQUENCE [LARGE SCALE GENOMIC DNA]</scope>
    <source>
        <strain evidence="2 3">DSM 373</strain>
    </source>
</reference>
<dbReference type="AlphaFoldDB" id="A0A1H6SUS7"/>
<dbReference type="EMBL" id="FNYQ01000018">
    <property type="protein sequence ID" value="SEI71673.1"/>
    <property type="molecule type" value="Genomic_DNA"/>
</dbReference>
<proteinExistence type="predicted"/>
<sequence length="110" mass="11349">MDVMGQLGNVGSVLLLGSLSLSALGLLLQGRRIGKQEEALDEARASLVRLRSAAQGLLKLCRELRSALRAERARPQAAGDATEAVAAIDGGAGRCAPACRAVAGLCGPWR</sequence>
<keyword evidence="1" id="KW-0472">Membrane</keyword>
<accession>A0A1H6SUS7</accession>
<evidence type="ECO:0000313" key="2">
    <source>
        <dbReference type="EMBL" id="SEI71673.1"/>
    </source>
</evidence>
<protein>
    <submittedName>
        <fullName evidence="2">Uncharacterized protein</fullName>
    </submittedName>
</protein>
<gene>
    <name evidence="2" type="ORF">SAMN04244572_01423</name>
</gene>
<name>A0A1H6SUS7_9GAMM</name>
<feature type="transmembrane region" description="Helical" evidence="1">
    <location>
        <begin position="6"/>
        <end position="28"/>
    </location>
</feature>
<evidence type="ECO:0000256" key="1">
    <source>
        <dbReference type="SAM" id="Phobius"/>
    </source>
</evidence>
<keyword evidence="1" id="KW-1133">Transmembrane helix</keyword>
<evidence type="ECO:0000313" key="3">
    <source>
        <dbReference type="Proteomes" id="UP000199250"/>
    </source>
</evidence>
<organism evidence="2 3">
    <name type="scientific">Azotobacter beijerinckii</name>
    <dbReference type="NCBI Taxonomy" id="170623"/>
    <lineage>
        <taxon>Bacteria</taxon>
        <taxon>Pseudomonadati</taxon>
        <taxon>Pseudomonadota</taxon>
        <taxon>Gammaproteobacteria</taxon>
        <taxon>Pseudomonadales</taxon>
        <taxon>Pseudomonadaceae</taxon>
        <taxon>Azotobacter</taxon>
    </lineage>
</organism>
<dbReference type="Proteomes" id="UP000199250">
    <property type="component" value="Unassembled WGS sequence"/>
</dbReference>
<keyword evidence="1" id="KW-0812">Transmembrane</keyword>